<dbReference type="AlphaFoldDB" id="A0A5Q0GUC8"/>
<proteinExistence type="predicted"/>
<dbReference type="Proteomes" id="UP000325787">
    <property type="component" value="Chromosome"/>
</dbReference>
<gene>
    <name evidence="2" type="ORF">EKG83_09005</name>
</gene>
<reference evidence="3" key="1">
    <citation type="journal article" date="2021" name="Curr. Microbiol.">
        <title>Complete genome of nocamycin-producing strain Saccharothrix syringae NRRL B-16468 reveals the biosynthetic potential for secondary metabolites.</title>
        <authorList>
            <person name="Mo X."/>
            <person name="Yang S."/>
        </authorList>
    </citation>
    <scope>NUCLEOTIDE SEQUENCE [LARGE SCALE GENOMIC DNA]</scope>
    <source>
        <strain evidence="3">ATCC 51364 / DSM 43886 / JCM 6844 / KCTC 9398 / NBRC 14523 / NRRL B-16468 / INA 2240</strain>
    </source>
</reference>
<dbReference type="Pfam" id="PF00934">
    <property type="entry name" value="PE"/>
    <property type="match status" value="1"/>
</dbReference>
<dbReference type="RefSeq" id="WP_084716700.1">
    <property type="nucleotide sequence ID" value="NZ_CP034550.1"/>
</dbReference>
<feature type="domain" description="PE" evidence="1">
    <location>
        <begin position="21"/>
        <end position="107"/>
    </location>
</feature>
<dbReference type="KEGG" id="ssyi:EKG83_09005"/>
<evidence type="ECO:0000313" key="2">
    <source>
        <dbReference type="EMBL" id="QFZ17598.1"/>
    </source>
</evidence>
<accession>A0A5Q0GUC8</accession>
<protein>
    <submittedName>
        <fullName evidence="2">PE family protein</fullName>
    </submittedName>
</protein>
<evidence type="ECO:0000259" key="1">
    <source>
        <dbReference type="Pfam" id="PF00934"/>
    </source>
</evidence>
<dbReference type="OrthoDB" id="3700980at2"/>
<keyword evidence="3" id="KW-1185">Reference proteome</keyword>
<sequence>MPFMASGGGQGVPAPPAAVTMQVEPDRVLALKARYEAVRDSVQDFLDARGSALRAVPLAADEVSGDAAEVFSDNATTAIEVSRRFVDELNLNIEQLHQAAVGYRLVEDGGETAIRQIGKSTGDA</sequence>
<name>A0A5Q0GUC8_SACSY</name>
<evidence type="ECO:0000313" key="3">
    <source>
        <dbReference type="Proteomes" id="UP000325787"/>
    </source>
</evidence>
<dbReference type="Gene3D" id="1.10.287.850">
    <property type="entry name" value="HP0062-like domain"/>
    <property type="match status" value="1"/>
</dbReference>
<dbReference type="InterPro" id="IPR000084">
    <property type="entry name" value="PE-PGRS_N"/>
</dbReference>
<organism evidence="2 3">
    <name type="scientific">Saccharothrix syringae</name>
    <name type="common">Nocardiopsis syringae</name>
    <dbReference type="NCBI Taxonomy" id="103733"/>
    <lineage>
        <taxon>Bacteria</taxon>
        <taxon>Bacillati</taxon>
        <taxon>Actinomycetota</taxon>
        <taxon>Actinomycetes</taxon>
        <taxon>Pseudonocardiales</taxon>
        <taxon>Pseudonocardiaceae</taxon>
        <taxon>Saccharothrix</taxon>
    </lineage>
</organism>
<dbReference type="EMBL" id="CP034550">
    <property type="protein sequence ID" value="QFZ17598.1"/>
    <property type="molecule type" value="Genomic_DNA"/>
</dbReference>